<organism evidence="2 3">
    <name type="scientific">Trifolium pratense</name>
    <name type="common">Red clover</name>
    <dbReference type="NCBI Taxonomy" id="57577"/>
    <lineage>
        <taxon>Eukaryota</taxon>
        <taxon>Viridiplantae</taxon>
        <taxon>Streptophyta</taxon>
        <taxon>Embryophyta</taxon>
        <taxon>Tracheophyta</taxon>
        <taxon>Spermatophyta</taxon>
        <taxon>Magnoliopsida</taxon>
        <taxon>eudicotyledons</taxon>
        <taxon>Gunneridae</taxon>
        <taxon>Pentapetalae</taxon>
        <taxon>rosids</taxon>
        <taxon>fabids</taxon>
        <taxon>Fabales</taxon>
        <taxon>Fabaceae</taxon>
        <taxon>Papilionoideae</taxon>
        <taxon>50 kb inversion clade</taxon>
        <taxon>NPAAA clade</taxon>
        <taxon>Hologalegina</taxon>
        <taxon>IRL clade</taxon>
        <taxon>Trifolieae</taxon>
        <taxon>Trifolium</taxon>
    </lineage>
</organism>
<reference evidence="2 3" key="2">
    <citation type="journal article" date="2017" name="Front. Plant Sci.">
        <title>Gene Classification and Mining of Molecular Markers Useful in Red Clover (Trifolium pratense) Breeding.</title>
        <authorList>
            <person name="Istvanek J."/>
            <person name="Dluhosova J."/>
            <person name="Dluhos P."/>
            <person name="Patkova L."/>
            <person name="Nedelnik J."/>
            <person name="Repkova J."/>
        </authorList>
    </citation>
    <scope>NUCLEOTIDE SEQUENCE [LARGE SCALE GENOMIC DNA]</scope>
    <source>
        <strain evidence="3">cv. Tatra</strain>
        <tissue evidence="2">Young leaves</tissue>
    </source>
</reference>
<reference evidence="2 3" key="1">
    <citation type="journal article" date="2014" name="Am. J. Bot.">
        <title>Genome assembly and annotation for red clover (Trifolium pratense; Fabaceae).</title>
        <authorList>
            <person name="Istvanek J."/>
            <person name="Jaros M."/>
            <person name="Krenek A."/>
            <person name="Repkova J."/>
        </authorList>
    </citation>
    <scope>NUCLEOTIDE SEQUENCE [LARGE SCALE GENOMIC DNA]</scope>
    <source>
        <strain evidence="3">cv. Tatra</strain>
        <tissue evidence="2">Young leaves</tissue>
    </source>
</reference>
<evidence type="ECO:0000313" key="2">
    <source>
        <dbReference type="EMBL" id="PNX57340.1"/>
    </source>
</evidence>
<feature type="region of interest" description="Disordered" evidence="1">
    <location>
        <begin position="1"/>
        <end position="38"/>
    </location>
</feature>
<sequence length="72" mass="8154">ANKAAANKGGGGSLSQQQQQQQQNQRRRRRSSKSTSVAPDIIDFEERLKAVRRYLPTLSNCSVTVTLFLHYY</sequence>
<protein>
    <submittedName>
        <fullName evidence="2">Uncharacterized protein</fullName>
    </submittedName>
</protein>
<comment type="caution">
    <text evidence="2">The sequence shown here is derived from an EMBL/GenBank/DDBJ whole genome shotgun (WGS) entry which is preliminary data.</text>
</comment>
<accession>A0A2K3JTI7</accession>
<gene>
    <name evidence="2" type="ORF">L195_g058646</name>
</gene>
<dbReference type="EMBL" id="ASHM01123190">
    <property type="protein sequence ID" value="PNX57340.1"/>
    <property type="molecule type" value="Genomic_DNA"/>
</dbReference>
<name>A0A2K3JTI7_TRIPR</name>
<proteinExistence type="predicted"/>
<dbReference type="AlphaFoldDB" id="A0A2K3JTI7"/>
<dbReference type="Proteomes" id="UP000236291">
    <property type="component" value="Unassembled WGS sequence"/>
</dbReference>
<feature type="non-terminal residue" evidence="2">
    <location>
        <position position="1"/>
    </location>
</feature>
<evidence type="ECO:0000313" key="3">
    <source>
        <dbReference type="Proteomes" id="UP000236291"/>
    </source>
</evidence>
<evidence type="ECO:0000256" key="1">
    <source>
        <dbReference type="SAM" id="MobiDB-lite"/>
    </source>
</evidence>